<dbReference type="EMBL" id="JBJJXI010000055">
    <property type="protein sequence ID" value="KAL3399539.1"/>
    <property type="molecule type" value="Genomic_DNA"/>
</dbReference>
<protein>
    <submittedName>
        <fullName evidence="1">Uncharacterized protein</fullName>
    </submittedName>
</protein>
<accession>A0ABD2X445</accession>
<keyword evidence="2" id="KW-1185">Reference proteome</keyword>
<name>A0ABD2X445_9HYME</name>
<gene>
    <name evidence="1" type="ORF">TKK_006815</name>
</gene>
<evidence type="ECO:0000313" key="1">
    <source>
        <dbReference type="EMBL" id="KAL3399539.1"/>
    </source>
</evidence>
<dbReference type="AlphaFoldDB" id="A0ABD2X445"/>
<dbReference type="Proteomes" id="UP001627154">
    <property type="component" value="Unassembled WGS sequence"/>
</dbReference>
<comment type="caution">
    <text evidence="1">The sequence shown here is derived from an EMBL/GenBank/DDBJ whole genome shotgun (WGS) entry which is preliminary data.</text>
</comment>
<proteinExistence type="predicted"/>
<reference evidence="1 2" key="1">
    <citation type="journal article" date="2024" name="bioRxiv">
        <title>A reference genome for Trichogramma kaykai: A tiny desert-dwelling parasitoid wasp with competing sex-ratio distorters.</title>
        <authorList>
            <person name="Culotta J."/>
            <person name="Lindsey A.R."/>
        </authorList>
    </citation>
    <scope>NUCLEOTIDE SEQUENCE [LARGE SCALE GENOMIC DNA]</scope>
    <source>
        <strain evidence="1 2">KSX58</strain>
    </source>
</reference>
<organism evidence="1 2">
    <name type="scientific">Trichogramma kaykai</name>
    <dbReference type="NCBI Taxonomy" id="54128"/>
    <lineage>
        <taxon>Eukaryota</taxon>
        <taxon>Metazoa</taxon>
        <taxon>Ecdysozoa</taxon>
        <taxon>Arthropoda</taxon>
        <taxon>Hexapoda</taxon>
        <taxon>Insecta</taxon>
        <taxon>Pterygota</taxon>
        <taxon>Neoptera</taxon>
        <taxon>Endopterygota</taxon>
        <taxon>Hymenoptera</taxon>
        <taxon>Apocrita</taxon>
        <taxon>Proctotrupomorpha</taxon>
        <taxon>Chalcidoidea</taxon>
        <taxon>Trichogrammatidae</taxon>
        <taxon>Trichogramma</taxon>
    </lineage>
</organism>
<sequence>MSDRILPIFHCNEYIHDDVLTLHLKRVKRIDQSKSNNSAENDSKEFDIKTTLIMKNIRIAFNKNINENFIKALKACNGILKEL</sequence>
<evidence type="ECO:0000313" key="2">
    <source>
        <dbReference type="Proteomes" id="UP001627154"/>
    </source>
</evidence>